<keyword evidence="2" id="KW-0614">Plasmid</keyword>
<dbReference type="RefSeq" id="WP_286347060.1">
    <property type="nucleotide sequence ID" value="NZ_AP027733.1"/>
</dbReference>
<sequence>MTSSATASNDTAEITVVHDVEGDAMRVGSIFYYPTLGNMRLTAIVQTGEDRGRILGTSVHRGESPDDDMPMIPGRALRSNR</sequence>
<reference evidence="3" key="1">
    <citation type="journal article" date="2019" name="Int. J. Syst. Evol. Microbiol.">
        <title>The Global Catalogue of Microorganisms (GCM) 10K type strain sequencing project: providing services to taxonomists for standard genome sequencing and annotation.</title>
        <authorList>
            <consortium name="The Broad Institute Genomics Platform"/>
            <consortium name="The Broad Institute Genome Sequencing Center for Infectious Disease"/>
            <person name="Wu L."/>
            <person name="Ma J."/>
        </authorList>
    </citation>
    <scope>NUCLEOTIDE SEQUENCE [LARGE SCALE GENOMIC DNA]</scope>
    <source>
        <strain evidence="3">NBRC 108728</strain>
    </source>
</reference>
<name>A0ABM8GWA9_9MICO</name>
<organism evidence="2 3">
    <name type="scientific">Frondihabitans sucicola</name>
    <dbReference type="NCBI Taxonomy" id="1268041"/>
    <lineage>
        <taxon>Bacteria</taxon>
        <taxon>Bacillati</taxon>
        <taxon>Actinomycetota</taxon>
        <taxon>Actinomycetes</taxon>
        <taxon>Micrococcales</taxon>
        <taxon>Microbacteriaceae</taxon>
        <taxon>Frondihabitans</taxon>
    </lineage>
</organism>
<geneLocation type="plasmid" evidence="2 3">
    <name>pNBRC108728a</name>
</geneLocation>
<evidence type="ECO:0000256" key="1">
    <source>
        <dbReference type="SAM" id="MobiDB-lite"/>
    </source>
</evidence>
<dbReference type="Proteomes" id="UP001321486">
    <property type="component" value="Plasmid pNBRC108728a"/>
</dbReference>
<proteinExistence type="predicted"/>
<accession>A0ABM8GWA9</accession>
<dbReference type="EMBL" id="AP027733">
    <property type="protein sequence ID" value="BDZ52776.1"/>
    <property type="molecule type" value="Genomic_DNA"/>
</dbReference>
<evidence type="ECO:0000313" key="3">
    <source>
        <dbReference type="Proteomes" id="UP001321486"/>
    </source>
</evidence>
<evidence type="ECO:0000313" key="2">
    <source>
        <dbReference type="EMBL" id="BDZ52776.1"/>
    </source>
</evidence>
<gene>
    <name evidence="2" type="ORF">GCM10025867_50170</name>
</gene>
<keyword evidence="3" id="KW-1185">Reference proteome</keyword>
<protein>
    <submittedName>
        <fullName evidence="2">Uncharacterized protein</fullName>
    </submittedName>
</protein>
<feature type="region of interest" description="Disordered" evidence="1">
    <location>
        <begin position="56"/>
        <end position="81"/>
    </location>
</feature>